<feature type="compositionally biased region" description="Low complexity" evidence="1">
    <location>
        <begin position="367"/>
        <end position="382"/>
    </location>
</feature>
<reference evidence="2 3" key="1">
    <citation type="submission" date="2024-02" db="EMBL/GenBank/DDBJ databases">
        <title>De novo assembly and annotation of 12 fungi associated with fruit tree decline syndrome in Ontario, Canada.</title>
        <authorList>
            <person name="Sulman M."/>
            <person name="Ellouze W."/>
            <person name="Ilyukhin E."/>
        </authorList>
    </citation>
    <scope>NUCLEOTIDE SEQUENCE [LARGE SCALE GENOMIC DNA]</scope>
    <source>
        <strain evidence="2 3">M169</strain>
    </source>
</reference>
<feature type="compositionally biased region" description="Acidic residues" evidence="1">
    <location>
        <begin position="241"/>
        <end position="250"/>
    </location>
</feature>
<protein>
    <submittedName>
        <fullName evidence="2">Uncharacterized protein</fullName>
    </submittedName>
</protein>
<gene>
    <name evidence="2" type="ORF">SLS63_009568</name>
</gene>
<feature type="compositionally biased region" description="Low complexity" evidence="1">
    <location>
        <begin position="490"/>
        <end position="509"/>
    </location>
</feature>
<evidence type="ECO:0000313" key="2">
    <source>
        <dbReference type="EMBL" id="KAK7721454.1"/>
    </source>
</evidence>
<dbReference type="Proteomes" id="UP001430848">
    <property type="component" value="Unassembled WGS sequence"/>
</dbReference>
<feature type="region of interest" description="Disordered" evidence="1">
    <location>
        <begin position="236"/>
        <end position="346"/>
    </location>
</feature>
<organism evidence="2 3">
    <name type="scientific">Diaporthe eres</name>
    <name type="common">Phomopsis oblonga</name>
    <dbReference type="NCBI Taxonomy" id="83184"/>
    <lineage>
        <taxon>Eukaryota</taxon>
        <taxon>Fungi</taxon>
        <taxon>Dikarya</taxon>
        <taxon>Ascomycota</taxon>
        <taxon>Pezizomycotina</taxon>
        <taxon>Sordariomycetes</taxon>
        <taxon>Sordariomycetidae</taxon>
        <taxon>Diaporthales</taxon>
        <taxon>Diaporthaceae</taxon>
        <taxon>Diaporthe</taxon>
        <taxon>Diaporthe eres species complex</taxon>
    </lineage>
</organism>
<comment type="caution">
    <text evidence="2">The sequence shown here is derived from an EMBL/GenBank/DDBJ whole genome shotgun (WGS) entry which is preliminary data.</text>
</comment>
<feature type="compositionally biased region" description="Basic and acidic residues" evidence="1">
    <location>
        <begin position="463"/>
        <end position="478"/>
    </location>
</feature>
<feature type="compositionally biased region" description="Basic and acidic residues" evidence="1">
    <location>
        <begin position="423"/>
        <end position="433"/>
    </location>
</feature>
<feature type="compositionally biased region" description="Acidic residues" evidence="1">
    <location>
        <begin position="524"/>
        <end position="533"/>
    </location>
</feature>
<evidence type="ECO:0000256" key="1">
    <source>
        <dbReference type="SAM" id="MobiDB-lite"/>
    </source>
</evidence>
<feature type="region of interest" description="Disordered" evidence="1">
    <location>
        <begin position="360"/>
        <end position="390"/>
    </location>
</feature>
<sequence length="592" mass="65774">MKRLITSLRKAPTPLSSPLPPSPPPTPCPWLWRCHSCYTIYRLAVTRRCLDCDHTFCLGEPASPPKGKKRKRGGPCKAEFDYTGWKAWGSWRRTVLLNGDYNNNNTRIITGSNEQNWGNEHRAATELRGGEADFEDKRERLFLRRRHNCFLHCDFPSECHHSLFRAQQEGGPILREAEALDAAEAAALQEAEAEEREREGKRWTRRLTVQEYKQRRAERRRKSVSAAVARRFVEDLSTVTEGDDDADDNDNVSPCSPTSPDPPGDLMREVSPVEYDDDNEQPLSPSSRRRRSRTSLLMTTDTPVDFATTAAPLSFDDTYSDDEDDDYNADGEPETHNDERHRAKSRRKIAQLTGEGLESFGPFILDASAPSPTSPSAATTTTRAEDRTGTGDQLTEALDLQAAWSEQAWFSSSSATEPLFPKSPERAGKRDRMLALLGRRGSGEPSSPTRSSHEVFNMPAMQHAREDHHQQHQAHHADATAVAGEEWESWSDSSSSSTSSSASLVSSSSTERHIGVAVPGPTIVDDDTDEDGDVPMRDATAPPPASKDIDDDDMDTPTAPTGDHGSGTRGDEARDLRALLRMRNAFMRGEMI</sequence>
<name>A0ABR1NZK0_DIAER</name>
<feature type="compositionally biased region" description="Acidic residues" evidence="1">
    <location>
        <begin position="318"/>
        <end position="332"/>
    </location>
</feature>
<keyword evidence="3" id="KW-1185">Reference proteome</keyword>
<dbReference type="EMBL" id="JAKNSF020000071">
    <property type="protein sequence ID" value="KAK7721454.1"/>
    <property type="molecule type" value="Genomic_DNA"/>
</dbReference>
<proteinExistence type="predicted"/>
<feature type="region of interest" description="Disordered" evidence="1">
    <location>
        <begin position="411"/>
        <end position="574"/>
    </location>
</feature>
<accession>A0ABR1NZK0</accession>
<evidence type="ECO:0000313" key="3">
    <source>
        <dbReference type="Proteomes" id="UP001430848"/>
    </source>
</evidence>